<evidence type="ECO:0000313" key="3">
    <source>
        <dbReference type="EMBL" id="OUS47653.1"/>
    </source>
</evidence>
<dbReference type="EMBL" id="KZ155777">
    <property type="protein sequence ID" value="OUS47653.1"/>
    <property type="molecule type" value="Genomic_DNA"/>
</dbReference>
<dbReference type="Proteomes" id="UP000195557">
    <property type="component" value="Unassembled WGS sequence"/>
</dbReference>
<feature type="coiled-coil region" evidence="1">
    <location>
        <begin position="404"/>
        <end position="431"/>
    </location>
</feature>
<evidence type="ECO:0000256" key="2">
    <source>
        <dbReference type="SAM" id="MobiDB-lite"/>
    </source>
</evidence>
<protein>
    <submittedName>
        <fullName evidence="3">Uncharacterized protein</fullName>
    </submittedName>
</protein>
<feature type="compositionally biased region" description="Basic and acidic residues" evidence="2">
    <location>
        <begin position="19"/>
        <end position="30"/>
    </location>
</feature>
<feature type="compositionally biased region" description="Polar residues" evidence="2">
    <location>
        <begin position="1"/>
        <end position="13"/>
    </location>
</feature>
<name>A0A1Y5IHT3_OSTTA</name>
<accession>A0A1Y5IHT3</accession>
<gene>
    <name evidence="3" type="ORF">BE221DRAFT_190617</name>
</gene>
<keyword evidence="1" id="KW-0175">Coiled coil</keyword>
<dbReference type="AlphaFoldDB" id="A0A1Y5IHT3"/>
<reference evidence="3" key="1">
    <citation type="submission" date="2017-04" db="EMBL/GenBank/DDBJ databases">
        <title>Population genomics of picophytoplankton unveils novel chromosome hypervariability.</title>
        <authorList>
            <consortium name="DOE Joint Genome Institute"/>
            <person name="Blanc-Mathieu R."/>
            <person name="Krasovec M."/>
            <person name="Hebrard M."/>
            <person name="Yau S."/>
            <person name="Desgranges E."/>
            <person name="Martin J."/>
            <person name="Schackwitz W."/>
            <person name="Kuo A."/>
            <person name="Salin G."/>
            <person name="Donnadieu C."/>
            <person name="Desdevises Y."/>
            <person name="Sanchez-Ferandin S."/>
            <person name="Moreau H."/>
            <person name="Rivals E."/>
            <person name="Grigoriev I.V."/>
            <person name="Grimsley N."/>
            <person name="Eyre-Walker A."/>
            <person name="Piganeau G."/>
        </authorList>
    </citation>
    <scope>NUCLEOTIDE SEQUENCE [LARGE SCALE GENOMIC DNA]</scope>
    <source>
        <strain evidence="3">RCC 1115</strain>
    </source>
</reference>
<proteinExistence type="predicted"/>
<sequence length="433" mass="46882">MGTRTMMPSTTPRARSGGRARDQGRMRETIVRASENPLERFFPPHRQRSGAKDGASGGRESAVVRESDDGAVEARGRANESTGTVGSGGRSAGRTPTLADADPGVRRTRAALDGARPGDLLMVETRFADGSDVLASGRDQMTTRWFVVRRIGTSAGGRKMLEGELEGKLAQIVDQGGTQEARIGIQGALFDERGGLASAKGVRDAKAMKRVAKAHAKRVNDEMDKATLVSQAASALTLEMLESAVRASPDFWTRGNGAHSRRVITDATEIATKMAGELLALKHGHRDVVLTQITSDWECGTEDSIRAPFAASVLEDILATQRDVAVEISEARYETENMTDGEPQYESGVTFVVYRTVAEHRAKLLASMGVQATRNVARAFEQALVGVALGYDDANVEYHVRHMNEENEISMEEIRTLIENARQEIDSLLTTKA</sequence>
<feature type="compositionally biased region" description="Basic and acidic residues" evidence="2">
    <location>
        <begin position="62"/>
        <end position="78"/>
    </location>
</feature>
<evidence type="ECO:0000256" key="1">
    <source>
        <dbReference type="SAM" id="Coils"/>
    </source>
</evidence>
<organism evidence="3">
    <name type="scientific">Ostreococcus tauri</name>
    <name type="common">Marine green alga</name>
    <dbReference type="NCBI Taxonomy" id="70448"/>
    <lineage>
        <taxon>Eukaryota</taxon>
        <taxon>Viridiplantae</taxon>
        <taxon>Chlorophyta</taxon>
        <taxon>Mamiellophyceae</taxon>
        <taxon>Mamiellales</taxon>
        <taxon>Bathycoccaceae</taxon>
        <taxon>Ostreococcus</taxon>
    </lineage>
</organism>
<feature type="region of interest" description="Disordered" evidence="2">
    <location>
        <begin position="1"/>
        <end position="106"/>
    </location>
</feature>